<dbReference type="Proteomes" id="UP000184600">
    <property type="component" value="Unassembled WGS sequence"/>
</dbReference>
<dbReference type="EMBL" id="FRFG01000026">
    <property type="protein sequence ID" value="SHO56602.1"/>
    <property type="molecule type" value="Genomic_DNA"/>
</dbReference>
<dbReference type="RefSeq" id="WP_143169306.1">
    <property type="nucleotide sequence ID" value="NZ_AP024897.1"/>
</dbReference>
<organism evidence="1 2">
    <name type="scientific">Vibrio quintilis</name>
    <dbReference type="NCBI Taxonomy" id="1117707"/>
    <lineage>
        <taxon>Bacteria</taxon>
        <taxon>Pseudomonadati</taxon>
        <taxon>Pseudomonadota</taxon>
        <taxon>Gammaproteobacteria</taxon>
        <taxon>Vibrionales</taxon>
        <taxon>Vibrionaceae</taxon>
        <taxon>Vibrio</taxon>
    </lineage>
</organism>
<evidence type="ECO:0000313" key="2">
    <source>
        <dbReference type="Proteomes" id="UP000184600"/>
    </source>
</evidence>
<protein>
    <submittedName>
        <fullName evidence="1">Uncharacterized protein</fullName>
    </submittedName>
</protein>
<evidence type="ECO:0000313" key="1">
    <source>
        <dbReference type="EMBL" id="SHO56602.1"/>
    </source>
</evidence>
<gene>
    <name evidence="1" type="ORF">VQ7734_02371</name>
</gene>
<proteinExistence type="predicted"/>
<accession>A0A1M7YVG1</accession>
<keyword evidence="2" id="KW-1185">Reference proteome</keyword>
<sequence length="407" mass="46914">MFIRLKNCYELVKGSFCDITNRETGRKAMREQFTEKMIQKSIALLEAKPELFEQFMVFSVRKNAEDDKAYIQDLFRFFYEQDVIRPELILDKTHVLGRNLLASIEQFNLFKAALIEYQNAEQIGLYLAQYDLGLSDWIFNTDAQAMKLNPDRKNDLNLSLLNNNVVIGTDIDISLLDPFNNSDPFLAQFNDRPLPTCDFSSFYPAEWNNGVLSLSAVADLAWKGEETPVHISKQLQVYRQRQTQLVELDKKIKQLAQPVFCSHYYQEGKSRPFAIPELIGSIDHIVLDKIPSSDELLNALLACQSKHISAFPYTDQGLANLKKAVAVIERDQLFDVNAVTFSKKIDQRVIDAVYTPEKSPLKEEPSCVFNLDREYQNELDKIREEITHIKQNKLAAQPNQIYPRMKP</sequence>
<dbReference type="STRING" id="1117707.VQ7734_02371"/>
<reference evidence="2" key="1">
    <citation type="submission" date="2016-12" db="EMBL/GenBank/DDBJ databases">
        <authorList>
            <person name="Rodrigo-Torres L."/>
            <person name="Arahal R.D."/>
            <person name="Lucena T."/>
        </authorList>
    </citation>
    <scope>NUCLEOTIDE SEQUENCE [LARGE SCALE GENOMIC DNA]</scope>
</reference>
<dbReference type="AlphaFoldDB" id="A0A1M7YVG1"/>
<name>A0A1M7YVG1_9VIBR</name>